<dbReference type="InterPro" id="IPR050922">
    <property type="entry name" value="LytR/CpsA/Psr_CW_biosynth"/>
</dbReference>
<accession>A0A0A7KF75</accession>
<dbReference type="InterPro" id="IPR004474">
    <property type="entry name" value="LytR_CpsA_psr"/>
</dbReference>
<dbReference type="EMBL" id="CP010028">
    <property type="protein sequence ID" value="AIZ44796.1"/>
    <property type="molecule type" value="Genomic_DNA"/>
</dbReference>
<dbReference type="STRING" id="1182571.QR90_06355"/>
<dbReference type="PANTHER" id="PTHR33392">
    <property type="entry name" value="POLYISOPRENYL-TEICHOIC ACID--PEPTIDOGLYCAN TEICHOIC ACID TRANSFERASE TAGU"/>
    <property type="match status" value="1"/>
</dbReference>
<evidence type="ECO:0000259" key="3">
    <source>
        <dbReference type="Pfam" id="PF13399"/>
    </source>
</evidence>
<dbReference type="Pfam" id="PF13399">
    <property type="entry name" value="LytR_C"/>
    <property type="match status" value="1"/>
</dbReference>
<gene>
    <name evidence="4" type="ORF">QR90_06355</name>
</gene>
<feature type="domain" description="LytR/CpsA/Psr regulator C-terminal" evidence="3">
    <location>
        <begin position="295"/>
        <end position="373"/>
    </location>
</feature>
<evidence type="ECO:0000313" key="5">
    <source>
        <dbReference type="Proteomes" id="UP000030634"/>
    </source>
</evidence>
<dbReference type="AlphaFoldDB" id="A0A0A7KF75"/>
<dbReference type="Proteomes" id="UP000030634">
    <property type="component" value="Chromosome"/>
</dbReference>
<organism evidence="4 5">
    <name type="scientific">Deinococcus radiopugnans</name>
    <dbReference type="NCBI Taxonomy" id="57497"/>
    <lineage>
        <taxon>Bacteria</taxon>
        <taxon>Thermotogati</taxon>
        <taxon>Deinococcota</taxon>
        <taxon>Deinococci</taxon>
        <taxon>Deinococcales</taxon>
        <taxon>Deinococcaceae</taxon>
        <taxon>Deinococcus</taxon>
    </lineage>
</organism>
<dbReference type="RefSeq" id="WP_039683132.1">
    <property type="nucleotide sequence ID" value="NZ_CP010028.1"/>
</dbReference>
<sequence>MRRRVIGLVVLAGVVAVAAPAFPFLARYGTLPHKPDGPVTVLLAGVTPRYDEQAPVWPWPARPEDYSGLTDTIVLAQLRPDGTTNMLSIPRDTWVNVPQYGWGKINGSNPHGGPETLMGAVQSLTGVRVDAYALLSLNAMRAMTQAAGGVTLDVAQDMKYDDNAGKLHIDLKAGRQHLTGEEAEGYLRFRKDNLGDIGRVARQQNFLGALLNKVRSPLNWWRLPGMVGAVDRNMKSNLSREQVAGLLGAALSGPKVAMHTVPGNFGGGGTWVPDRAALSQLVDQNFTDPNDPRRLSIAVVNTAAPAGSARRLKDRLESLGYLQVSVSNGTQGSAVTTVTGPQAERILRDVGHGQVVQAPGVPGADVTVRLGSDTPAD</sequence>
<protein>
    <submittedName>
        <fullName evidence="4">Membrane protein</fullName>
    </submittedName>
</protein>
<name>A0A0A7KF75_9DEIO</name>
<reference evidence="5" key="1">
    <citation type="submission" date="2014-11" db="EMBL/GenBank/DDBJ databases">
        <title>Hymenobacter sp. DG25B genome submission.</title>
        <authorList>
            <person name="Jung H.-Y."/>
            <person name="Kim M.K."/>
            <person name="Srinivasan S."/>
            <person name="Lim S."/>
        </authorList>
    </citation>
    <scope>NUCLEOTIDE SEQUENCE [LARGE SCALE GENOMIC DNA]</scope>
    <source>
        <strain evidence="5">DY59</strain>
    </source>
</reference>
<comment type="similarity">
    <text evidence="1">Belongs to the LytR/CpsA/Psr (LCP) family.</text>
</comment>
<dbReference type="KEGG" id="dsw:QR90_06355"/>
<evidence type="ECO:0000259" key="2">
    <source>
        <dbReference type="Pfam" id="PF03816"/>
    </source>
</evidence>
<proteinExistence type="inferred from homology"/>
<dbReference type="HOGENOM" id="CLU_016455_5_1_0"/>
<dbReference type="NCBIfam" id="TIGR00350">
    <property type="entry name" value="lytR_cpsA_psr"/>
    <property type="match status" value="1"/>
</dbReference>
<evidence type="ECO:0000256" key="1">
    <source>
        <dbReference type="ARBA" id="ARBA00006068"/>
    </source>
</evidence>
<dbReference type="PANTHER" id="PTHR33392:SF6">
    <property type="entry name" value="POLYISOPRENYL-TEICHOIC ACID--PEPTIDOGLYCAN TEICHOIC ACID TRANSFERASE TAGU"/>
    <property type="match status" value="1"/>
</dbReference>
<feature type="domain" description="Cell envelope-related transcriptional attenuator" evidence="2">
    <location>
        <begin position="70"/>
        <end position="215"/>
    </location>
</feature>
<evidence type="ECO:0000313" key="4">
    <source>
        <dbReference type="EMBL" id="AIZ44796.1"/>
    </source>
</evidence>
<dbReference type="Pfam" id="PF03816">
    <property type="entry name" value="LytR_cpsA_psr"/>
    <property type="match status" value="1"/>
</dbReference>
<dbReference type="InterPro" id="IPR027381">
    <property type="entry name" value="LytR/CpsA/Psr_C"/>
</dbReference>
<dbReference type="Gene3D" id="3.40.630.190">
    <property type="entry name" value="LCP protein"/>
    <property type="match status" value="1"/>
</dbReference>